<accession>A0A6L5YTB5</accession>
<evidence type="ECO:0000313" key="3">
    <source>
        <dbReference type="Proteomes" id="UP000474024"/>
    </source>
</evidence>
<organism evidence="2 3">
    <name type="scientific">Roseburia porci</name>
    <dbReference type="NCBI Taxonomy" id="2605790"/>
    <lineage>
        <taxon>Bacteria</taxon>
        <taxon>Bacillati</taxon>
        <taxon>Bacillota</taxon>
        <taxon>Clostridia</taxon>
        <taxon>Lachnospirales</taxon>
        <taxon>Lachnospiraceae</taxon>
        <taxon>Roseburia</taxon>
    </lineage>
</organism>
<dbReference type="Proteomes" id="UP000474024">
    <property type="component" value="Unassembled WGS sequence"/>
</dbReference>
<dbReference type="RefSeq" id="WP_154430555.1">
    <property type="nucleotide sequence ID" value="NZ_VUNI01000021.1"/>
</dbReference>
<gene>
    <name evidence="2" type="ORF">FYJ75_11260</name>
</gene>
<keyword evidence="1" id="KW-1133">Transmembrane helix</keyword>
<reference evidence="2 3" key="1">
    <citation type="submission" date="2019-08" db="EMBL/GenBank/DDBJ databases">
        <title>In-depth cultivation of the pig gut microbiome towards novel bacterial diversity and tailored functional studies.</title>
        <authorList>
            <person name="Wylensek D."/>
            <person name="Hitch T.C.A."/>
            <person name="Clavel T."/>
        </authorList>
    </citation>
    <scope>NUCLEOTIDE SEQUENCE [LARGE SCALE GENOMIC DNA]</scope>
    <source>
        <strain evidence="2 3">MUC/MUC-530-WT-4D</strain>
    </source>
</reference>
<feature type="transmembrane region" description="Helical" evidence="1">
    <location>
        <begin position="76"/>
        <end position="101"/>
    </location>
</feature>
<comment type="caution">
    <text evidence="2">The sequence shown here is derived from an EMBL/GenBank/DDBJ whole genome shotgun (WGS) entry which is preliminary data.</text>
</comment>
<sequence>MINEERVKELYEIAIYDNGKKKKSGQMGMYYRSDYISKEMIKSIFTGTLAFLLCATLWIFYDMENILASINSLDVIAIAISTVCKYAVFMVIYEIITYIIYYRRYTRGRKELKEYCSHLKRVNKLYEREDKIKNSK</sequence>
<proteinExistence type="predicted"/>
<feature type="transmembrane region" description="Helical" evidence="1">
    <location>
        <begin position="40"/>
        <end position="61"/>
    </location>
</feature>
<name>A0A6L5YTB5_9FIRM</name>
<keyword evidence="1" id="KW-0472">Membrane</keyword>
<protein>
    <submittedName>
        <fullName evidence="2">Uncharacterized protein</fullName>
    </submittedName>
</protein>
<evidence type="ECO:0000313" key="2">
    <source>
        <dbReference type="EMBL" id="MST75588.1"/>
    </source>
</evidence>
<dbReference type="EMBL" id="VUNI01000021">
    <property type="protein sequence ID" value="MST75588.1"/>
    <property type="molecule type" value="Genomic_DNA"/>
</dbReference>
<dbReference type="AlphaFoldDB" id="A0A6L5YTB5"/>
<keyword evidence="1" id="KW-0812">Transmembrane</keyword>
<evidence type="ECO:0000256" key="1">
    <source>
        <dbReference type="SAM" id="Phobius"/>
    </source>
</evidence>
<keyword evidence="3" id="KW-1185">Reference proteome</keyword>